<gene>
    <name evidence="2" type="ORF">MM415A01650_0004</name>
    <name evidence="1" type="ORF">TM448A02020_0008</name>
</gene>
<name>A0A6H1ZVH8_9ZZZZ</name>
<sequence>MRNGRLGRIGNFTLYKSNNYTAVTDTYQCYHVLSGHPKGLTFASQMTKMESLRAESTFGSIVRGLSVYGYKVTIPTALVDLYCRKG</sequence>
<accession>A0A6H1ZVH8</accession>
<dbReference type="EMBL" id="MT144245">
    <property type="protein sequence ID" value="QJA51210.1"/>
    <property type="molecule type" value="Genomic_DNA"/>
</dbReference>
<evidence type="ECO:0000313" key="2">
    <source>
        <dbReference type="EMBL" id="QJA75934.1"/>
    </source>
</evidence>
<protein>
    <submittedName>
        <fullName evidence="1">Putative capsid protein</fullName>
    </submittedName>
</protein>
<proteinExistence type="predicted"/>
<reference evidence="1" key="1">
    <citation type="submission" date="2020-03" db="EMBL/GenBank/DDBJ databases">
        <title>The deep terrestrial virosphere.</title>
        <authorList>
            <person name="Holmfeldt K."/>
            <person name="Nilsson E."/>
            <person name="Simone D."/>
            <person name="Lopez-Fernandez M."/>
            <person name="Wu X."/>
            <person name="de Brujin I."/>
            <person name="Lundin D."/>
            <person name="Andersson A."/>
            <person name="Bertilsson S."/>
            <person name="Dopson M."/>
        </authorList>
    </citation>
    <scope>NUCLEOTIDE SEQUENCE</scope>
    <source>
        <strain evidence="2">MM415A01650</strain>
        <strain evidence="1">TM448A02020</strain>
    </source>
</reference>
<organism evidence="1">
    <name type="scientific">viral metagenome</name>
    <dbReference type="NCBI Taxonomy" id="1070528"/>
    <lineage>
        <taxon>unclassified sequences</taxon>
        <taxon>metagenomes</taxon>
        <taxon>organismal metagenomes</taxon>
    </lineage>
</organism>
<dbReference type="EMBL" id="MT142194">
    <property type="protein sequence ID" value="QJA75934.1"/>
    <property type="molecule type" value="Genomic_DNA"/>
</dbReference>
<dbReference type="AlphaFoldDB" id="A0A6H1ZVH8"/>
<evidence type="ECO:0000313" key="1">
    <source>
        <dbReference type="EMBL" id="QJA51210.1"/>
    </source>
</evidence>